<dbReference type="InParanoid" id="A0A4W3K4D3"/>
<evidence type="ECO:0000256" key="7">
    <source>
        <dbReference type="ARBA" id="ARBA00022692"/>
    </source>
</evidence>
<keyword evidence="11 13" id="KW-1015">Disulfide bond</keyword>
<dbReference type="PRINTS" id="PR00259">
    <property type="entry name" value="TMFOUR"/>
</dbReference>
<keyword evidence="9 14" id="KW-1133">Transmembrane helix</keyword>
<feature type="transmembrane region" description="Helical" evidence="14">
    <location>
        <begin position="57"/>
        <end position="85"/>
    </location>
</feature>
<evidence type="ECO:0000256" key="6">
    <source>
        <dbReference type="ARBA" id="ARBA00022490"/>
    </source>
</evidence>
<dbReference type="PANTHER" id="PTHR19282">
    <property type="entry name" value="TETRASPANIN"/>
    <property type="match status" value="1"/>
</dbReference>
<keyword evidence="7 14" id="KW-0812">Transmembrane</keyword>
<dbReference type="InterPro" id="IPR018499">
    <property type="entry name" value="Tetraspanin/Peripherin"/>
</dbReference>
<keyword evidence="16" id="KW-1185">Reference proteome</keyword>
<reference evidence="16" key="1">
    <citation type="journal article" date="2006" name="Science">
        <title>Ancient noncoding elements conserved in the human genome.</title>
        <authorList>
            <person name="Venkatesh B."/>
            <person name="Kirkness E.F."/>
            <person name="Loh Y.H."/>
            <person name="Halpern A.L."/>
            <person name="Lee A.P."/>
            <person name="Johnson J."/>
            <person name="Dandona N."/>
            <person name="Viswanathan L.D."/>
            <person name="Tay A."/>
            <person name="Venter J.C."/>
            <person name="Strausberg R.L."/>
            <person name="Brenner S."/>
        </authorList>
    </citation>
    <scope>NUCLEOTIDE SEQUENCE [LARGE SCALE GENOMIC DNA]</scope>
</reference>
<evidence type="ECO:0000256" key="4">
    <source>
        <dbReference type="ARBA" id="ARBA00006840"/>
    </source>
</evidence>
<dbReference type="InterPro" id="IPR008952">
    <property type="entry name" value="Tetraspanin_EC2_sf"/>
</dbReference>
<feature type="transmembrane region" description="Helical" evidence="14">
    <location>
        <begin position="19"/>
        <end position="45"/>
    </location>
</feature>
<comment type="caution">
    <text evidence="14">Lacks conserved residue(s) required for the propagation of feature annotation.</text>
</comment>
<evidence type="ECO:0000256" key="9">
    <source>
        <dbReference type="ARBA" id="ARBA00022989"/>
    </source>
</evidence>
<evidence type="ECO:0000256" key="2">
    <source>
        <dbReference type="ARBA" id="ARBA00004536"/>
    </source>
</evidence>
<reference evidence="16" key="3">
    <citation type="journal article" date="2014" name="Nature">
        <title>Elephant shark genome provides unique insights into gnathostome evolution.</title>
        <authorList>
            <consortium name="International Elephant Shark Genome Sequencing Consortium"/>
            <person name="Venkatesh B."/>
            <person name="Lee A.P."/>
            <person name="Ravi V."/>
            <person name="Maurya A.K."/>
            <person name="Lian M.M."/>
            <person name="Swann J.B."/>
            <person name="Ohta Y."/>
            <person name="Flajnik M.F."/>
            <person name="Sutoh Y."/>
            <person name="Kasahara M."/>
            <person name="Hoon S."/>
            <person name="Gangu V."/>
            <person name="Roy S.W."/>
            <person name="Irimia M."/>
            <person name="Korzh V."/>
            <person name="Kondrychyn I."/>
            <person name="Lim Z.W."/>
            <person name="Tay B.H."/>
            <person name="Tohari S."/>
            <person name="Kong K.W."/>
            <person name="Ho S."/>
            <person name="Lorente-Galdos B."/>
            <person name="Quilez J."/>
            <person name="Marques-Bonet T."/>
            <person name="Raney B.J."/>
            <person name="Ingham P.W."/>
            <person name="Tay A."/>
            <person name="Hillier L.W."/>
            <person name="Minx P."/>
            <person name="Boehm T."/>
            <person name="Wilson R.K."/>
            <person name="Brenner S."/>
            <person name="Warren W.C."/>
        </authorList>
    </citation>
    <scope>NUCLEOTIDE SEQUENCE [LARGE SCALE GENOMIC DNA]</scope>
</reference>
<name>A0A4W3K4D3_CALMI</name>
<evidence type="ECO:0000256" key="11">
    <source>
        <dbReference type="ARBA" id="ARBA00023157"/>
    </source>
</evidence>
<evidence type="ECO:0000256" key="3">
    <source>
        <dbReference type="ARBA" id="ARBA00004651"/>
    </source>
</evidence>
<keyword evidence="10 14" id="KW-0472">Membrane</keyword>
<dbReference type="AlphaFoldDB" id="A0A4W3K4D3"/>
<accession>A0A4W3K4D3</accession>
<keyword evidence="12" id="KW-0325">Glycoprotein</keyword>
<feature type="transmembrane region" description="Helical" evidence="14">
    <location>
        <begin position="91"/>
        <end position="116"/>
    </location>
</feature>
<gene>
    <name evidence="15" type="primary">tspan33b</name>
</gene>
<evidence type="ECO:0000256" key="10">
    <source>
        <dbReference type="ARBA" id="ARBA00023136"/>
    </source>
</evidence>
<dbReference type="GO" id="GO:0019899">
    <property type="term" value="F:enzyme binding"/>
    <property type="evidence" value="ECO:0007669"/>
    <property type="project" value="UniProtKB-ARBA"/>
</dbReference>
<keyword evidence="6" id="KW-0963">Cytoplasm</keyword>
<dbReference type="GeneTree" id="ENSGT00940000166236"/>
<evidence type="ECO:0000256" key="13">
    <source>
        <dbReference type="PIRSR" id="PIRSR002419-1"/>
    </source>
</evidence>
<protein>
    <recommendedName>
        <fullName evidence="14">Tetraspanin</fullName>
    </recommendedName>
</protein>
<dbReference type="PIRSF" id="PIRSF002419">
    <property type="entry name" value="Tetraspanin"/>
    <property type="match status" value="1"/>
</dbReference>
<dbReference type="FunFam" id="1.10.1450.10:FF:000007">
    <property type="entry name" value="Tetraspanin"/>
    <property type="match status" value="1"/>
</dbReference>
<reference evidence="15" key="4">
    <citation type="submission" date="2025-08" db="UniProtKB">
        <authorList>
            <consortium name="Ensembl"/>
        </authorList>
    </citation>
    <scope>IDENTIFICATION</scope>
</reference>
<dbReference type="GO" id="GO:0005912">
    <property type="term" value="C:adherens junction"/>
    <property type="evidence" value="ECO:0007669"/>
    <property type="project" value="UniProtKB-SubCell"/>
</dbReference>
<reference evidence="15" key="5">
    <citation type="submission" date="2025-09" db="UniProtKB">
        <authorList>
            <consortium name="Ensembl"/>
        </authorList>
    </citation>
    <scope>IDENTIFICATION</scope>
</reference>
<evidence type="ECO:0000256" key="1">
    <source>
        <dbReference type="ARBA" id="ARBA00004496"/>
    </source>
</evidence>
<comment type="similarity">
    <text evidence="4 14">Belongs to the tetraspanin (TM4SF) family.</text>
</comment>
<feature type="disulfide bond" evidence="13">
    <location>
        <begin position="155"/>
        <end position="171"/>
    </location>
</feature>
<evidence type="ECO:0000256" key="12">
    <source>
        <dbReference type="ARBA" id="ARBA00023180"/>
    </source>
</evidence>
<evidence type="ECO:0000313" key="16">
    <source>
        <dbReference type="Proteomes" id="UP000314986"/>
    </source>
</evidence>
<keyword evidence="8" id="KW-0965">Cell junction</keyword>
<dbReference type="Pfam" id="PF00335">
    <property type="entry name" value="Tetraspanin"/>
    <property type="match status" value="1"/>
</dbReference>
<dbReference type="Proteomes" id="UP000314986">
    <property type="component" value="Unassembled WGS sequence"/>
</dbReference>
<dbReference type="GO" id="GO:0072659">
    <property type="term" value="P:protein localization to plasma membrane"/>
    <property type="evidence" value="ECO:0007669"/>
    <property type="project" value="UniProtKB-ARBA"/>
</dbReference>
<dbReference type="Ensembl" id="ENSCMIT00000046542.1">
    <property type="protein sequence ID" value="ENSCMIP00000045888.1"/>
    <property type="gene ID" value="ENSCMIG00000018905.1"/>
</dbReference>
<dbReference type="Gene3D" id="1.10.1450.10">
    <property type="entry name" value="Tetraspanin"/>
    <property type="match status" value="1"/>
</dbReference>
<comment type="subcellular location">
    <subcellularLocation>
        <location evidence="2">Cell junction</location>
        <location evidence="2">Adherens junction</location>
    </subcellularLocation>
    <subcellularLocation>
        <location evidence="3">Cell membrane</location>
        <topology evidence="3">Multi-pass membrane protein</topology>
    </subcellularLocation>
    <subcellularLocation>
        <location evidence="1">Cytoplasm</location>
    </subcellularLocation>
    <subcellularLocation>
        <location evidence="14">Membrane</location>
        <topology evidence="14">Multi-pass membrane protein</topology>
    </subcellularLocation>
</comment>
<keyword evidence="5" id="KW-1003">Cell membrane</keyword>
<dbReference type="GO" id="GO:0051604">
    <property type="term" value="P:protein maturation"/>
    <property type="evidence" value="ECO:0007669"/>
    <property type="project" value="UniProtKB-ARBA"/>
</dbReference>
<evidence type="ECO:0000256" key="8">
    <source>
        <dbReference type="ARBA" id="ARBA00022949"/>
    </source>
</evidence>
<dbReference type="SUPFAM" id="SSF48652">
    <property type="entry name" value="Tetraspanin"/>
    <property type="match status" value="1"/>
</dbReference>
<reference evidence="16" key="2">
    <citation type="journal article" date="2007" name="PLoS Biol.">
        <title>Survey sequencing and comparative analysis of the elephant shark (Callorhinchus milii) genome.</title>
        <authorList>
            <person name="Venkatesh B."/>
            <person name="Kirkness E.F."/>
            <person name="Loh Y.H."/>
            <person name="Halpern A.L."/>
            <person name="Lee A.P."/>
            <person name="Johnson J."/>
            <person name="Dandona N."/>
            <person name="Viswanathan L.D."/>
            <person name="Tay A."/>
            <person name="Venter J.C."/>
            <person name="Strausberg R.L."/>
            <person name="Brenner S."/>
        </authorList>
    </citation>
    <scope>NUCLEOTIDE SEQUENCE [LARGE SCALE GENOMIC DNA]</scope>
</reference>
<proteinExistence type="inferred from homology"/>
<evidence type="ECO:0000313" key="15">
    <source>
        <dbReference type="Ensembl" id="ENSCMIP00000045888.1"/>
    </source>
</evidence>
<dbReference type="PANTHER" id="PTHR19282:SF397">
    <property type="entry name" value="TETRASPANIN"/>
    <property type="match status" value="1"/>
</dbReference>
<dbReference type="InterPro" id="IPR000301">
    <property type="entry name" value="Tetraspanin_animals"/>
</dbReference>
<evidence type="ECO:0000256" key="14">
    <source>
        <dbReference type="RuleBase" id="RU361218"/>
    </source>
</evidence>
<organism evidence="15 16">
    <name type="scientific">Callorhinchus milii</name>
    <name type="common">Ghost shark</name>
    <dbReference type="NCBI Taxonomy" id="7868"/>
    <lineage>
        <taxon>Eukaryota</taxon>
        <taxon>Metazoa</taxon>
        <taxon>Chordata</taxon>
        <taxon>Craniata</taxon>
        <taxon>Vertebrata</taxon>
        <taxon>Chondrichthyes</taxon>
        <taxon>Holocephali</taxon>
        <taxon>Chimaeriformes</taxon>
        <taxon>Callorhinchidae</taxon>
        <taxon>Callorhinchus</taxon>
    </lineage>
</organism>
<sequence>MDIGRRLNRVENFTFINPWIKYCLFFFSFLFWTISLVIVAIGVYAKIQKATDAVRDTFLIDPAIIMIAVGAVMFLITFCGCVGALRENIMLLHVFSFSLMFLFLVQLVVAILGFVYSDKAQNAVRKFIKKAIIHYRDDIDLQNLIDYIQNEFQCCGWTTYTDWSKNMYFNCTPQNPSPERCGVPYSCCIPVPGESVINTMCGFEKQRLNQMEASKFLHPVGCADKAVIWIEGHLFLVGGIVLGLALPQVGSSLGGYQFTHDHLALRECIAS</sequence>
<evidence type="ECO:0000256" key="5">
    <source>
        <dbReference type="ARBA" id="ARBA00022475"/>
    </source>
</evidence>
<dbReference type="GO" id="GO:0046931">
    <property type="term" value="P:pore complex assembly"/>
    <property type="evidence" value="ECO:0007669"/>
    <property type="project" value="UniProtKB-ARBA"/>
</dbReference>
<dbReference type="GO" id="GO:0046930">
    <property type="term" value="C:pore complex"/>
    <property type="evidence" value="ECO:0007669"/>
    <property type="project" value="UniProtKB-ARBA"/>
</dbReference>
<dbReference type="GO" id="GO:0005737">
    <property type="term" value="C:cytoplasm"/>
    <property type="evidence" value="ECO:0007669"/>
    <property type="project" value="UniProtKB-SubCell"/>
</dbReference>
<dbReference type="GO" id="GO:0005886">
    <property type="term" value="C:plasma membrane"/>
    <property type="evidence" value="ECO:0007669"/>
    <property type="project" value="UniProtKB-SubCell"/>
</dbReference>
<dbReference type="CDD" id="cd03158">
    <property type="entry name" value="penumbra_like_LEL"/>
    <property type="match status" value="1"/>
</dbReference>